<accession>A0ACB0XUB6</accession>
<proteinExistence type="predicted"/>
<keyword evidence="2" id="KW-1185">Reference proteome</keyword>
<dbReference type="EMBL" id="CAVMJV010000003">
    <property type="protein sequence ID" value="CAK5017734.1"/>
    <property type="molecule type" value="Genomic_DNA"/>
</dbReference>
<evidence type="ECO:0000313" key="1">
    <source>
        <dbReference type="EMBL" id="CAK5017734.1"/>
    </source>
</evidence>
<reference evidence="1" key="1">
    <citation type="submission" date="2023-11" db="EMBL/GenBank/DDBJ databases">
        <authorList>
            <person name="Poullet M."/>
        </authorList>
    </citation>
    <scope>NUCLEOTIDE SEQUENCE</scope>
    <source>
        <strain evidence="1">E1834</strain>
    </source>
</reference>
<organism evidence="1 2">
    <name type="scientific">Meloidogyne enterolobii</name>
    <name type="common">Root-knot nematode worm</name>
    <name type="synonym">Meloidogyne mayaguensis</name>
    <dbReference type="NCBI Taxonomy" id="390850"/>
    <lineage>
        <taxon>Eukaryota</taxon>
        <taxon>Metazoa</taxon>
        <taxon>Ecdysozoa</taxon>
        <taxon>Nematoda</taxon>
        <taxon>Chromadorea</taxon>
        <taxon>Rhabditida</taxon>
        <taxon>Tylenchina</taxon>
        <taxon>Tylenchomorpha</taxon>
        <taxon>Tylenchoidea</taxon>
        <taxon>Meloidogynidae</taxon>
        <taxon>Meloidogyninae</taxon>
        <taxon>Meloidogyne</taxon>
    </lineage>
</organism>
<sequence length="132" mass="15330">MTLSFLLMEKLMEPTLGQILSASDLQIVKDVLVVFMKQKRLWPQVKFGINVVSVVCVVGGLWSPENFRIELERFTAIVWNSCFIRVRRLVFAILGTIQSRIFLKFKHISILYGYLPTLYFSSLLAIQRYILI</sequence>
<gene>
    <name evidence="1" type="ORF">MENTE1834_LOCUS3607</name>
</gene>
<dbReference type="Proteomes" id="UP001497535">
    <property type="component" value="Unassembled WGS sequence"/>
</dbReference>
<comment type="caution">
    <text evidence="1">The sequence shown here is derived from an EMBL/GenBank/DDBJ whole genome shotgun (WGS) entry which is preliminary data.</text>
</comment>
<protein>
    <submittedName>
        <fullName evidence="1">Uncharacterized protein</fullName>
    </submittedName>
</protein>
<evidence type="ECO:0000313" key="2">
    <source>
        <dbReference type="Proteomes" id="UP001497535"/>
    </source>
</evidence>
<name>A0ACB0XUB6_MELEN</name>